<dbReference type="EC" id="2.2.1.6" evidence="4"/>
<evidence type="ECO:0000256" key="3">
    <source>
        <dbReference type="ARBA" id="ARBA00007812"/>
    </source>
</evidence>
<dbReference type="RefSeq" id="WP_317543780.1">
    <property type="nucleotide sequence ID" value="NZ_JAWLKB010000010.1"/>
</dbReference>
<evidence type="ECO:0000313" key="13">
    <source>
        <dbReference type="EMBL" id="MDV6269310.1"/>
    </source>
</evidence>
<proteinExistence type="inferred from homology"/>
<keyword evidence="7" id="KW-0786">Thiamine pyrophosphate</keyword>
<protein>
    <recommendedName>
        <fullName evidence="4">acetolactate synthase</fullName>
        <ecNumber evidence="4">2.2.1.6</ecNumber>
    </recommendedName>
</protein>
<evidence type="ECO:0000256" key="7">
    <source>
        <dbReference type="ARBA" id="ARBA00023052"/>
    </source>
</evidence>
<name>A0ABU4BYP3_RHOGO</name>
<evidence type="ECO:0000313" key="14">
    <source>
        <dbReference type="Proteomes" id="UP001185927"/>
    </source>
</evidence>
<evidence type="ECO:0000256" key="1">
    <source>
        <dbReference type="ARBA" id="ARBA00004974"/>
    </source>
</evidence>
<evidence type="ECO:0000259" key="12">
    <source>
        <dbReference type="Pfam" id="PF02776"/>
    </source>
</evidence>
<evidence type="ECO:0000256" key="8">
    <source>
        <dbReference type="ARBA" id="ARBA00023304"/>
    </source>
</evidence>
<accession>A0ABU4BYP3</accession>
<evidence type="ECO:0000256" key="5">
    <source>
        <dbReference type="ARBA" id="ARBA00022630"/>
    </source>
</evidence>
<comment type="pathway">
    <text evidence="2">Amino-acid biosynthesis; L-valine biosynthesis; L-valine from pyruvate: step 1/4.</text>
</comment>
<dbReference type="CDD" id="cd07035">
    <property type="entry name" value="TPP_PYR_POX_like"/>
    <property type="match status" value="1"/>
</dbReference>
<organism evidence="13 14">
    <name type="scientific">Rhodococcus globerulus</name>
    <dbReference type="NCBI Taxonomy" id="33008"/>
    <lineage>
        <taxon>Bacteria</taxon>
        <taxon>Bacillati</taxon>
        <taxon>Actinomycetota</taxon>
        <taxon>Actinomycetes</taxon>
        <taxon>Mycobacteriales</taxon>
        <taxon>Nocardiaceae</taxon>
        <taxon>Rhodococcus</taxon>
    </lineage>
</organism>
<dbReference type="CDD" id="cd02002">
    <property type="entry name" value="TPP_BFDC"/>
    <property type="match status" value="1"/>
</dbReference>
<dbReference type="InterPro" id="IPR045229">
    <property type="entry name" value="TPP_enz"/>
</dbReference>
<feature type="domain" description="Thiamine pyrophosphate enzyme N-terminal TPP-binding" evidence="12">
    <location>
        <begin position="22"/>
        <end position="125"/>
    </location>
</feature>
<sequence>MTIEAATSTGTAPESPTRNYSGADRLIDAAGAHGVELCLANPGTTEMGLVAALDRETALRTCLVLFEGVATGAADGYARITGKPAMTILHLGPGLAYGLPNMHNAHRARSPMLTVVGDHTTDHLPFDSPLTTDIEMLARPMSGWVGRSRSAETSDQSVVDGIRAAIQHRDVATLIVPSDHQTDVTQRISVEDLNGYQGWQAHPCSRPADSAVEAVATSLRANDARPVFLIGGDALETRCRTILDRICRRTGGRAFTGTTAARLDRGGDRPEFGRLPYFPEDAVAALSSAAPLVLVGTKSPVAFFGYREHPSALAEGVATLTLSTDEEDSYAALVALDEELSGLPVGASTATVSVGGQTAALSDEQGLDGWTIGSVAAETMPEDAIVSIEGGTVGHSFFAASQNGPRHSVLTNTGGAIGQGLPVAFGASLAAPRRRVVAIQSDGSAQYTVQTLWSMAREGTDITVVLVSNRKYGILNTELQRLGHTSGDLANSLTSLTNPSLDWCATARGYGVPSSQVHSVGELRAALRRAHAVPGPTLVEAVVG</sequence>
<dbReference type="InterPro" id="IPR011766">
    <property type="entry name" value="TPP_enzyme_TPP-bd"/>
</dbReference>
<dbReference type="Pfam" id="PF02775">
    <property type="entry name" value="TPP_enzyme_C"/>
    <property type="match status" value="1"/>
</dbReference>
<evidence type="ECO:0000256" key="10">
    <source>
        <dbReference type="SAM" id="MobiDB-lite"/>
    </source>
</evidence>
<evidence type="ECO:0000256" key="4">
    <source>
        <dbReference type="ARBA" id="ARBA00013145"/>
    </source>
</evidence>
<evidence type="ECO:0000259" key="11">
    <source>
        <dbReference type="Pfam" id="PF02775"/>
    </source>
</evidence>
<keyword evidence="8" id="KW-0028">Amino-acid biosynthesis</keyword>
<dbReference type="NCBIfam" id="NF005760">
    <property type="entry name" value="PRK07586.1"/>
    <property type="match status" value="1"/>
</dbReference>
<keyword evidence="8" id="KW-0100">Branched-chain amino acid biosynthesis</keyword>
<gene>
    <name evidence="13" type="ORF">R3Q16_22090</name>
</gene>
<evidence type="ECO:0000256" key="6">
    <source>
        <dbReference type="ARBA" id="ARBA00022827"/>
    </source>
</evidence>
<dbReference type="Proteomes" id="UP001185927">
    <property type="component" value="Unassembled WGS sequence"/>
</dbReference>
<keyword evidence="5" id="KW-0285">Flavoprotein</keyword>
<comment type="caution">
    <text evidence="13">The sequence shown here is derived from an EMBL/GenBank/DDBJ whole genome shotgun (WGS) entry which is preliminary data.</text>
</comment>
<dbReference type="InterPro" id="IPR029061">
    <property type="entry name" value="THDP-binding"/>
</dbReference>
<dbReference type="SUPFAM" id="SSF52518">
    <property type="entry name" value="Thiamin diphosphate-binding fold (THDP-binding)"/>
    <property type="match status" value="2"/>
</dbReference>
<evidence type="ECO:0000256" key="9">
    <source>
        <dbReference type="ARBA" id="ARBA00048670"/>
    </source>
</evidence>
<feature type="compositionally biased region" description="Polar residues" evidence="10">
    <location>
        <begin position="1"/>
        <end position="20"/>
    </location>
</feature>
<feature type="region of interest" description="Disordered" evidence="10">
    <location>
        <begin position="1"/>
        <end position="22"/>
    </location>
</feature>
<dbReference type="PANTHER" id="PTHR18968">
    <property type="entry name" value="THIAMINE PYROPHOSPHATE ENZYMES"/>
    <property type="match status" value="1"/>
</dbReference>
<dbReference type="InterPro" id="IPR012001">
    <property type="entry name" value="Thiamin_PyroP_enz_TPP-bd_dom"/>
</dbReference>
<reference evidence="13 14" key="1">
    <citation type="submission" date="2023-10" db="EMBL/GenBank/DDBJ databases">
        <title>Development of a sustainable strategy for remediation of hydrocarbon-contaminated territories based on the waste exchange concept.</title>
        <authorList>
            <person name="Krivoruchko A."/>
        </authorList>
    </citation>
    <scope>NUCLEOTIDE SEQUENCE [LARGE SCALE GENOMIC DNA]</scope>
    <source>
        <strain evidence="13 14">IEGM 1203</strain>
    </source>
</reference>
<dbReference type="EMBL" id="JAWLKB010000010">
    <property type="protein sequence ID" value="MDV6269310.1"/>
    <property type="molecule type" value="Genomic_DNA"/>
</dbReference>
<comment type="pathway">
    <text evidence="1">Amino-acid biosynthesis; L-isoleucine biosynthesis; L-isoleucine from 2-oxobutanoate: step 1/4.</text>
</comment>
<evidence type="ECO:0000256" key="2">
    <source>
        <dbReference type="ARBA" id="ARBA00005025"/>
    </source>
</evidence>
<feature type="domain" description="Thiamine pyrophosphate enzyme TPP-binding" evidence="11">
    <location>
        <begin position="401"/>
        <end position="540"/>
    </location>
</feature>
<dbReference type="Pfam" id="PF02776">
    <property type="entry name" value="TPP_enzyme_N"/>
    <property type="match status" value="1"/>
</dbReference>
<comment type="catalytic activity">
    <reaction evidence="9">
        <text>2 pyruvate + H(+) = (2S)-2-acetolactate + CO2</text>
        <dbReference type="Rhea" id="RHEA:25249"/>
        <dbReference type="ChEBI" id="CHEBI:15361"/>
        <dbReference type="ChEBI" id="CHEBI:15378"/>
        <dbReference type="ChEBI" id="CHEBI:16526"/>
        <dbReference type="ChEBI" id="CHEBI:58476"/>
        <dbReference type="EC" id="2.2.1.6"/>
    </reaction>
</comment>
<keyword evidence="6" id="KW-0274">FAD</keyword>
<comment type="similarity">
    <text evidence="3">Belongs to the TPP enzyme family.</text>
</comment>
<dbReference type="PANTHER" id="PTHR18968:SF86">
    <property type="entry name" value="ACETOLACTATE SYNTHASE LARGE SUBUNIT ILVX-RELATED"/>
    <property type="match status" value="1"/>
</dbReference>
<keyword evidence="14" id="KW-1185">Reference proteome</keyword>
<dbReference type="Gene3D" id="3.40.50.970">
    <property type="match status" value="2"/>
</dbReference>